<dbReference type="Gene3D" id="1.20.58.340">
    <property type="entry name" value="Magnesium transport protein CorA, transmembrane region"/>
    <property type="match status" value="1"/>
</dbReference>
<reference evidence="6 7" key="1">
    <citation type="submission" date="2020-01" db="EMBL/GenBank/DDBJ databases">
        <title>Aspergillus terreus IFO 6365 whole genome shotgun sequence.</title>
        <authorList>
            <person name="Kanamasa S."/>
            <person name="Takahashi H."/>
        </authorList>
    </citation>
    <scope>NUCLEOTIDE SEQUENCE [LARGE SCALE GENOMIC DNA]</scope>
    <source>
        <strain evidence="6 7">IFO 6365</strain>
    </source>
</reference>
<keyword evidence="3" id="KW-1133">Transmembrane helix</keyword>
<dbReference type="GO" id="GO:0046873">
    <property type="term" value="F:metal ion transmembrane transporter activity"/>
    <property type="evidence" value="ECO:0007669"/>
    <property type="project" value="InterPro"/>
</dbReference>
<organism evidence="6 7">
    <name type="scientific">Aspergillus terreus</name>
    <dbReference type="NCBI Taxonomy" id="33178"/>
    <lineage>
        <taxon>Eukaryota</taxon>
        <taxon>Fungi</taxon>
        <taxon>Dikarya</taxon>
        <taxon>Ascomycota</taxon>
        <taxon>Pezizomycotina</taxon>
        <taxon>Eurotiomycetes</taxon>
        <taxon>Eurotiomycetidae</taxon>
        <taxon>Eurotiales</taxon>
        <taxon>Aspergillaceae</taxon>
        <taxon>Aspergillus</taxon>
        <taxon>Aspergillus subgen. Circumdati</taxon>
    </lineage>
</organism>
<evidence type="ECO:0000259" key="5">
    <source>
        <dbReference type="Pfam" id="PF26616"/>
    </source>
</evidence>
<evidence type="ECO:0000313" key="7">
    <source>
        <dbReference type="Proteomes" id="UP000452235"/>
    </source>
</evidence>
<dbReference type="InterPro" id="IPR002523">
    <property type="entry name" value="MgTranspt_CorA/ZnTranspt_ZntB"/>
</dbReference>
<evidence type="ECO:0000256" key="1">
    <source>
        <dbReference type="ARBA" id="ARBA00004141"/>
    </source>
</evidence>
<comment type="subcellular location">
    <subcellularLocation>
        <location evidence="1">Membrane</location>
        <topology evidence="1">Multi-pass membrane protein</topology>
    </subcellularLocation>
</comment>
<dbReference type="OrthoDB" id="5396681at2759"/>
<evidence type="ECO:0000313" key="6">
    <source>
        <dbReference type="EMBL" id="GFF21390.1"/>
    </source>
</evidence>
<keyword evidence="2" id="KW-0812">Transmembrane</keyword>
<sequence length="466" mass="53288">MIVDSTAALPASHPFDPFSLAAYPQDYWARAQSRKCFQADKSKVEVNWTEVDSQRCVTQKKITTLAELSTYTNQNPPARDGLRIIGIPQGNSWRPLKITPDMLSNIIDSTRASPEILELFLSFCQRTLPVEEAFSSAPFVRWNKDNNSVLEIAYVFKYAFLKPTEDGTTCWVIRQTGIYHQYDQNTNSSTWILMHPTTTDCPFQRRLTEALVSTDQYARLMEHPLLIHNILFATYFPNWRDYLAYNQARVLPVSPVTGLTNRTNGSLDDNHRNLAAVRSVEYSCAPLQAIFRSTREILDKMHLANRFLEGHGQAEQLKTEAMRQLLDNYLNHVDAYSQSALFLQGQTARAAQLLSDAISFKISITTQAQTDYMLDLTVSTSDDSMTVRVITIVTLIYLPSTFMATLLGMNSFFEMDPNSHRLIVSPQFWIWVVCSVPLTVATVSYWWFVRRRRHKNDQKDETMGMA</sequence>
<proteinExistence type="predicted"/>
<keyword evidence="7" id="KW-1185">Reference proteome</keyword>
<dbReference type="VEuPathDB" id="FungiDB:ATEG_07343"/>
<accession>A0A5M3Z7B6</accession>
<dbReference type="GO" id="GO:0016020">
    <property type="term" value="C:membrane"/>
    <property type="evidence" value="ECO:0007669"/>
    <property type="project" value="UniProtKB-SubCell"/>
</dbReference>
<comment type="caution">
    <text evidence="6">The sequence shown here is derived from an EMBL/GenBank/DDBJ whole genome shotgun (WGS) entry which is preliminary data.</text>
</comment>
<dbReference type="InterPro" id="IPR058257">
    <property type="entry name" value="CorA-like_dom"/>
</dbReference>
<dbReference type="EMBL" id="BLJY01000014">
    <property type="protein sequence ID" value="GFF21390.1"/>
    <property type="molecule type" value="Genomic_DNA"/>
</dbReference>
<evidence type="ECO:0000256" key="3">
    <source>
        <dbReference type="ARBA" id="ARBA00022989"/>
    </source>
</evidence>
<protein>
    <recommendedName>
        <fullName evidence="5">CorA-like transporter domain-containing protein</fullName>
    </recommendedName>
</protein>
<evidence type="ECO:0000256" key="2">
    <source>
        <dbReference type="ARBA" id="ARBA00022692"/>
    </source>
</evidence>
<dbReference type="AlphaFoldDB" id="A0A5M3Z7B6"/>
<evidence type="ECO:0000256" key="4">
    <source>
        <dbReference type="ARBA" id="ARBA00023136"/>
    </source>
</evidence>
<gene>
    <name evidence="6" type="ORF">ATEIFO6365_0014032200</name>
</gene>
<feature type="domain" description="CorA-like transporter" evidence="5">
    <location>
        <begin position="31"/>
        <end position="244"/>
    </location>
</feature>
<dbReference type="SUPFAM" id="SSF144083">
    <property type="entry name" value="Magnesium transport protein CorA, transmembrane region"/>
    <property type="match status" value="1"/>
</dbReference>
<dbReference type="Pfam" id="PF26616">
    <property type="entry name" value="CorA-like"/>
    <property type="match status" value="1"/>
</dbReference>
<dbReference type="InterPro" id="IPR045863">
    <property type="entry name" value="CorA_TM1_TM2"/>
</dbReference>
<dbReference type="Pfam" id="PF01544">
    <property type="entry name" value="CorA"/>
    <property type="match status" value="1"/>
</dbReference>
<keyword evidence="4" id="KW-0472">Membrane</keyword>
<name>A0A5M3Z7B6_ASPTE</name>
<dbReference type="Proteomes" id="UP000452235">
    <property type="component" value="Unassembled WGS sequence"/>
</dbReference>